<dbReference type="Pfam" id="PF00356">
    <property type="entry name" value="LacI"/>
    <property type="match status" value="1"/>
</dbReference>
<dbReference type="RefSeq" id="WP_282210166.1">
    <property type="nucleotide sequence ID" value="NZ_CP118247.1"/>
</dbReference>
<dbReference type="GO" id="GO:0003677">
    <property type="term" value="F:DNA binding"/>
    <property type="evidence" value="ECO:0007669"/>
    <property type="project" value="UniProtKB-KW"/>
</dbReference>
<dbReference type="EMBL" id="CP118247">
    <property type="protein sequence ID" value="WDR04645.1"/>
    <property type="molecule type" value="Genomic_DNA"/>
</dbReference>
<dbReference type="InterPro" id="IPR000843">
    <property type="entry name" value="HTH_LacI"/>
</dbReference>
<dbReference type="InterPro" id="IPR010982">
    <property type="entry name" value="Lambda_DNA-bd_dom_sf"/>
</dbReference>
<keyword evidence="7" id="KW-1185">Reference proteome</keyword>
<dbReference type="Gene3D" id="3.40.50.2300">
    <property type="match status" value="2"/>
</dbReference>
<dbReference type="SMART" id="SM00354">
    <property type="entry name" value="HTH_LACI"/>
    <property type="match status" value="1"/>
</dbReference>
<dbReference type="CDD" id="cd01392">
    <property type="entry name" value="HTH_LacI"/>
    <property type="match status" value="1"/>
</dbReference>
<evidence type="ECO:0000256" key="2">
    <source>
        <dbReference type="ARBA" id="ARBA00023015"/>
    </source>
</evidence>
<dbReference type="SUPFAM" id="SSF53822">
    <property type="entry name" value="Periplasmic binding protein-like I"/>
    <property type="match status" value="1"/>
</dbReference>
<keyword evidence="1" id="KW-0678">Repressor</keyword>
<keyword evidence="2" id="KW-0805">Transcription regulation</keyword>
<dbReference type="Pfam" id="PF13377">
    <property type="entry name" value="Peripla_BP_3"/>
    <property type="match status" value="1"/>
</dbReference>
<keyword evidence="4" id="KW-0804">Transcription</keyword>
<dbReference type="InterPro" id="IPR028082">
    <property type="entry name" value="Peripla_BP_I"/>
</dbReference>
<dbReference type="Gene3D" id="1.10.260.40">
    <property type="entry name" value="lambda repressor-like DNA-binding domains"/>
    <property type="match status" value="1"/>
</dbReference>
<dbReference type="PANTHER" id="PTHR30146:SF148">
    <property type="entry name" value="HTH-TYPE TRANSCRIPTIONAL REPRESSOR PURR-RELATED"/>
    <property type="match status" value="1"/>
</dbReference>
<dbReference type="PANTHER" id="PTHR30146">
    <property type="entry name" value="LACI-RELATED TRANSCRIPTIONAL REPRESSOR"/>
    <property type="match status" value="1"/>
</dbReference>
<accession>A0ABY7YUC1</accession>
<evidence type="ECO:0000313" key="6">
    <source>
        <dbReference type="EMBL" id="WDR04645.1"/>
    </source>
</evidence>
<proteinExistence type="predicted"/>
<keyword evidence="3 6" id="KW-0238">DNA-binding</keyword>
<dbReference type="CDD" id="cd06267">
    <property type="entry name" value="PBP1_LacI_sugar_binding-like"/>
    <property type="match status" value="1"/>
</dbReference>
<protein>
    <submittedName>
        <fullName evidence="6">LacI family DNA-binding transcriptional regulator</fullName>
    </submittedName>
</protein>
<organism evidence="6 7">
    <name type="scientific">Devosia rhodophyticola</name>
    <dbReference type="NCBI Taxonomy" id="3026423"/>
    <lineage>
        <taxon>Bacteria</taxon>
        <taxon>Pseudomonadati</taxon>
        <taxon>Pseudomonadota</taxon>
        <taxon>Alphaproteobacteria</taxon>
        <taxon>Hyphomicrobiales</taxon>
        <taxon>Devosiaceae</taxon>
        <taxon>Devosia</taxon>
    </lineage>
</organism>
<feature type="domain" description="HTH lacI-type" evidence="5">
    <location>
        <begin position="6"/>
        <end position="60"/>
    </location>
</feature>
<reference evidence="6 7" key="1">
    <citation type="submission" date="2023-02" db="EMBL/GenBank/DDBJ databases">
        <title>Devosia chondri sp. nov., isolated from the phycosphere of marine algae.</title>
        <authorList>
            <person name="Kim J.M."/>
            <person name="Lee J.K."/>
            <person name="Choi B.J."/>
            <person name="Bayburt H."/>
            <person name="Jeon C.O."/>
        </authorList>
    </citation>
    <scope>NUCLEOTIDE SEQUENCE [LARGE SCALE GENOMIC DNA]</scope>
    <source>
        <strain evidence="6 7">G2-5</strain>
    </source>
</reference>
<dbReference type="Proteomes" id="UP001222118">
    <property type="component" value="Chromosome"/>
</dbReference>
<gene>
    <name evidence="6" type="ORF">PSQ90_09915</name>
</gene>
<evidence type="ECO:0000256" key="3">
    <source>
        <dbReference type="ARBA" id="ARBA00023125"/>
    </source>
</evidence>
<evidence type="ECO:0000256" key="4">
    <source>
        <dbReference type="ARBA" id="ARBA00023163"/>
    </source>
</evidence>
<dbReference type="InterPro" id="IPR046335">
    <property type="entry name" value="LacI/GalR-like_sensor"/>
</dbReference>
<name>A0ABY7YUC1_9HYPH</name>
<dbReference type="SUPFAM" id="SSF47413">
    <property type="entry name" value="lambda repressor-like DNA-binding domains"/>
    <property type="match status" value="1"/>
</dbReference>
<sequence>MTKKPATLKDVAASAGVSLAMASRVLSKYGSYSNATRERVETAAHELSYRANGVARSLRLQRTNSVGVLISQIASYHWTTFVQGVEEAARQAGYHVILCNTNDDPKRELEYLAEMRERGVDGIIASPLAANHRAFKQLGPAGFPAVVVNAQIAGSKLVHITSDDRSAAVDAVRHLADFGHRRIGIVAGPQEFETGRARLGGYRDALKQLGMPEDETLIAYGDFKQVGGYEATRSLIGLPTPPTAILVCSELMSGGVLRCLKDHGVRIPDEMSVIAFDDPDWASFFTPSMSCLREERFYMGKLAFDALVANIEDRASPAGQTREIVLKSELIQRESVAAPRTNTRQLDQVLPSDMSYDTGAM</sequence>
<evidence type="ECO:0000256" key="1">
    <source>
        <dbReference type="ARBA" id="ARBA00022491"/>
    </source>
</evidence>
<dbReference type="PROSITE" id="PS50932">
    <property type="entry name" value="HTH_LACI_2"/>
    <property type="match status" value="1"/>
</dbReference>
<evidence type="ECO:0000313" key="7">
    <source>
        <dbReference type="Proteomes" id="UP001222118"/>
    </source>
</evidence>
<evidence type="ECO:0000259" key="5">
    <source>
        <dbReference type="PROSITE" id="PS50932"/>
    </source>
</evidence>